<name>A0A0G1Y0Q0_9BACT</name>
<comment type="caution">
    <text evidence="1">The sequence shown here is derived from an EMBL/GenBank/DDBJ whole genome shotgun (WGS) entry which is preliminary data.</text>
</comment>
<reference evidence="1 2" key="1">
    <citation type="journal article" date="2015" name="Nature">
        <title>rRNA introns, odd ribosomes, and small enigmatic genomes across a large radiation of phyla.</title>
        <authorList>
            <person name="Brown C.T."/>
            <person name="Hug L.A."/>
            <person name="Thomas B.C."/>
            <person name="Sharon I."/>
            <person name="Castelle C.J."/>
            <person name="Singh A."/>
            <person name="Wilkins M.J."/>
            <person name="Williams K.H."/>
            <person name="Banfield J.F."/>
        </authorList>
    </citation>
    <scope>NUCLEOTIDE SEQUENCE [LARGE SCALE GENOMIC DNA]</scope>
</reference>
<sequence length="133" mass="15187">MNNVLPNNPKCDICQHIPSHAEVEILHTSERLPKEVDQLEIIGGNHADSTLGQLRKCPKCGTYYLWFHDHDSESGTGYGYTDEGIERILPDQALECVDANLKQIQTFKRKEAYKEETDRLVKEREAIEVYGQA</sequence>
<organism evidence="1 2">
    <name type="scientific">Candidatus Uhrbacteria bacterium GW2011_GWC2_53_7</name>
    <dbReference type="NCBI Taxonomy" id="1618986"/>
    <lineage>
        <taxon>Bacteria</taxon>
        <taxon>Candidatus Uhriibacteriota</taxon>
    </lineage>
</organism>
<gene>
    <name evidence="1" type="ORF">UY82_C0014G0003</name>
</gene>
<dbReference type="Proteomes" id="UP000033865">
    <property type="component" value="Unassembled WGS sequence"/>
</dbReference>
<dbReference type="EMBL" id="LCRN01000014">
    <property type="protein sequence ID" value="KKW36720.1"/>
    <property type="molecule type" value="Genomic_DNA"/>
</dbReference>
<protein>
    <submittedName>
        <fullName evidence="1">Uncharacterized protein</fullName>
    </submittedName>
</protein>
<accession>A0A0G1Y0Q0</accession>
<dbReference type="AlphaFoldDB" id="A0A0G1Y0Q0"/>
<evidence type="ECO:0000313" key="1">
    <source>
        <dbReference type="EMBL" id="KKW36720.1"/>
    </source>
</evidence>
<proteinExistence type="predicted"/>
<evidence type="ECO:0000313" key="2">
    <source>
        <dbReference type="Proteomes" id="UP000033865"/>
    </source>
</evidence>